<evidence type="ECO:0000313" key="1">
    <source>
        <dbReference type="EMBL" id="PIR83159.1"/>
    </source>
</evidence>
<dbReference type="Gene3D" id="3.40.50.300">
    <property type="entry name" value="P-loop containing nucleotide triphosphate hydrolases"/>
    <property type="match status" value="1"/>
</dbReference>
<protein>
    <recommendedName>
        <fullName evidence="3">DNA polymerase III subunit delta</fullName>
    </recommendedName>
</protein>
<sequence length="228" mass="25296">MQHHAFVIEAEADKGIEFALGWVERELGLEQKANPDVVVLRHGLFSVEDARQVSEIAIQAPLRGTKRAIIIAAARAYREAQNALLKIFEEPVPGTHLFLILPTLGGLLPTLRSRVVVLRQGAGAARAVSEDARVFLAAAREKRTAMIKRLSTGRDEDERRTNRDRALAIVNGVEATAYEALHAGNRAPEIVSLLRDTTELRTFLHDRSAPVRMILEHLSLVIPRDLSR</sequence>
<organism evidence="1 2">
    <name type="scientific">Candidatus Kaiserbacteria bacterium CG10_big_fil_rev_8_21_14_0_10_56_12</name>
    <dbReference type="NCBI Taxonomy" id="1974611"/>
    <lineage>
        <taxon>Bacteria</taxon>
        <taxon>Candidatus Kaiseribacteriota</taxon>
    </lineage>
</organism>
<evidence type="ECO:0008006" key="3">
    <source>
        <dbReference type="Google" id="ProtNLM"/>
    </source>
</evidence>
<dbReference type="Pfam" id="PF13177">
    <property type="entry name" value="DNA_pol3_delta2"/>
    <property type="match status" value="1"/>
</dbReference>
<name>A0A2H0U9S1_9BACT</name>
<proteinExistence type="predicted"/>
<accession>A0A2H0U9S1</accession>
<comment type="caution">
    <text evidence="1">The sequence shown here is derived from an EMBL/GenBank/DDBJ whole genome shotgun (WGS) entry which is preliminary data.</text>
</comment>
<dbReference type="InterPro" id="IPR027417">
    <property type="entry name" value="P-loop_NTPase"/>
</dbReference>
<dbReference type="SUPFAM" id="SSF52540">
    <property type="entry name" value="P-loop containing nucleoside triphosphate hydrolases"/>
    <property type="match status" value="1"/>
</dbReference>
<reference evidence="2" key="1">
    <citation type="submission" date="2017-09" db="EMBL/GenBank/DDBJ databases">
        <title>Depth-based differentiation of microbial function through sediment-hosted aquifers and enrichment of novel symbionts in the deep terrestrial subsurface.</title>
        <authorList>
            <person name="Probst A.J."/>
            <person name="Ladd B."/>
            <person name="Jarett J.K."/>
            <person name="Geller-Mcgrath D.E."/>
            <person name="Sieber C.M.K."/>
            <person name="Emerson J.B."/>
            <person name="Anantharaman K."/>
            <person name="Thomas B.C."/>
            <person name="Malmstrom R."/>
            <person name="Stieglmeier M."/>
            <person name="Klingl A."/>
            <person name="Woyke T."/>
            <person name="Ryan C.M."/>
            <person name="Banfield J.F."/>
        </authorList>
    </citation>
    <scope>NUCLEOTIDE SEQUENCE [LARGE SCALE GENOMIC DNA]</scope>
</reference>
<dbReference type="AlphaFoldDB" id="A0A2H0U9S1"/>
<dbReference type="Proteomes" id="UP000230179">
    <property type="component" value="Unassembled WGS sequence"/>
</dbReference>
<dbReference type="EMBL" id="PFBL01000017">
    <property type="protein sequence ID" value="PIR83159.1"/>
    <property type="molecule type" value="Genomic_DNA"/>
</dbReference>
<gene>
    <name evidence="1" type="ORF">COU19_02020</name>
</gene>
<evidence type="ECO:0000313" key="2">
    <source>
        <dbReference type="Proteomes" id="UP000230179"/>
    </source>
</evidence>